<keyword evidence="1" id="KW-0472">Membrane</keyword>
<dbReference type="InterPro" id="IPR036938">
    <property type="entry name" value="PAP2/HPO_sf"/>
</dbReference>
<dbReference type="EMBL" id="CP043329">
    <property type="protein sequence ID" value="QEK51672.1"/>
    <property type="molecule type" value="Genomic_DNA"/>
</dbReference>
<dbReference type="Gene3D" id="1.20.144.10">
    <property type="entry name" value="Phosphatidic acid phosphatase type 2/haloperoxidase"/>
    <property type="match status" value="1"/>
</dbReference>
<feature type="domain" description="Phosphatidic acid phosphatase type 2/haloperoxidase" evidence="3">
    <location>
        <begin position="119"/>
        <end position="241"/>
    </location>
</feature>
<feature type="chain" id="PRO_5022913885" evidence="2">
    <location>
        <begin position="23"/>
        <end position="273"/>
    </location>
</feature>
<dbReference type="InterPro" id="IPR000326">
    <property type="entry name" value="PAP2/HPO"/>
</dbReference>
<dbReference type="SMART" id="SM00014">
    <property type="entry name" value="acidPPc"/>
    <property type="match status" value="1"/>
</dbReference>
<feature type="transmembrane region" description="Helical" evidence="1">
    <location>
        <begin position="121"/>
        <end position="142"/>
    </location>
</feature>
<sequence>MNLKSFYTLVLLSLFFGNLVFAQEQSSPYRTSFKTDAPIVAGLVGLNVLGLSIIKNKDELTLAQLNDLNKEDIFFMDRGTAGNFSDKADKDSYIPFYASFAAAPIMAFLNKSQRSHAGQVMVLFVETMAVTGAAFTLTAGLVDRSRPLVYNASLPVEDRIDKDAQRSFFAGHTAATAAASFFVAKVFQDFNPDSKAKPYVWAAAAAVPATVGYLRLKAGKHFLSDNLLGYAIGAGAGILVPQLHKKSNNTNLSLTPAMGFNYQGLSLKYQFKH</sequence>
<organism evidence="4 5">
    <name type="scientific">Pedobacter aquae</name>
    <dbReference type="NCBI Taxonomy" id="2605747"/>
    <lineage>
        <taxon>Bacteria</taxon>
        <taxon>Pseudomonadati</taxon>
        <taxon>Bacteroidota</taxon>
        <taxon>Sphingobacteriia</taxon>
        <taxon>Sphingobacteriales</taxon>
        <taxon>Sphingobacteriaceae</taxon>
        <taxon>Pedobacter</taxon>
    </lineage>
</organism>
<dbReference type="Pfam" id="PF01569">
    <property type="entry name" value="PAP2"/>
    <property type="match status" value="1"/>
</dbReference>
<evidence type="ECO:0000259" key="3">
    <source>
        <dbReference type="SMART" id="SM00014"/>
    </source>
</evidence>
<feature type="transmembrane region" description="Helical" evidence="1">
    <location>
        <begin position="199"/>
        <end position="216"/>
    </location>
</feature>
<accession>A0A5C0VIL4</accession>
<feature type="transmembrane region" description="Helical" evidence="1">
    <location>
        <begin position="168"/>
        <end position="187"/>
    </location>
</feature>
<keyword evidence="1" id="KW-1133">Transmembrane helix</keyword>
<dbReference type="KEGG" id="pej:FYC62_08375"/>
<feature type="signal peptide" evidence="2">
    <location>
        <begin position="1"/>
        <end position="22"/>
    </location>
</feature>
<evidence type="ECO:0000313" key="4">
    <source>
        <dbReference type="EMBL" id="QEK51672.1"/>
    </source>
</evidence>
<keyword evidence="5" id="KW-1185">Reference proteome</keyword>
<dbReference type="RefSeq" id="WP_149074626.1">
    <property type="nucleotide sequence ID" value="NZ_CP043329.1"/>
</dbReference>
<gene>
    <name evidence="4" type="ORF">FYC62_08375</name>
</gene>
<evidence type="ECO:0000256" key="2">
    <source>
        <dbReference type="SAM" id="SignalP"/>
    </source>
</evidence>
<feature type="transmembrane region" description="Helical" evidence="1">
    <location>
        <begin position="92"/>
        <end position="109"/>
    </location>
</feature>
<name>A0A5C0VIL4_9SPHI</name>
<evidence type="ECO:0000313" key="5">
    <source>
        <dbReference type="Proteomes" id="UP000323653"/>
    </source>
</evidence>
<keyword evidence="1" id="KW-0812">Transmembrane</keyword>
<keyword evidence="2" id="KW-0732">Signal</keyword>
<dbReference type="AlphaFoldDB" id="A0A5C0VIL4"/>
<proteinExistence type="predicted"/>
<dbReference type="Proteomes" id="UP000323653">
    <property type="component" value="Chromosome"/>
</dbReference>
<protein>
    <submittedName>
        <fullName evidence="4">Phosphatase PAP2 family protein</fullName>
    </submittedName>
</protein>
<dbReference type="SUPFAM" id="SSF48317">
    <property type="entry name" value="Acid phosphatase/Vanadium-dependent haloperoxidase"/>
    <property type="match status" value="1"/>
</dbReference>
<evidence type="ECO:0000256" key="1">
    <source>
        <dbReference type="SAM" id="Phobius"/>
    </source>
</evidence>
<reference evidence="4 5" key="1">
    <citation type="submission" date="2019-08" db="EMBL/GenBank/DDBJ databases">
        <title>Pedobacter sp. nov., isolated from Han river, South Korea.</title>
        <authorList>
            <person name="Lee D.-H."/>
            <person name="Kim Y.-S."/>
            <person name="Hwang E.-M."/>
            <person name="Le Tran T.C."/>
            <person name="Cha C.-J."/>
        </authorList>
    </citation>
    <scope>NUCLEOTIDE SEQUENCE [LARGE SCALE GENOMIC DNA]</scope>
    <source>
        <strain evidence="4 5">CJ43</strain>
    </source>
</reference>